<name>A0ABV1ZQ97_9ACTN</name>
<proteinExistence type="predicted"/>
<evidence type="ECO:0000313" key="2">
    <source>
        <dbReference type="EMBL" id="MES0832906.1"/>
    </source>
</evidence>
<dbReference type="Proteomes" id="UP001432401">
    <property type="component" value="Unassembled WGS sequence"/>
</dbReference>
<dbReference type="PROSITE" id="PS51257">
    <property type="entry name" value="PROKAR_LIPOPROTEIN"/>
    <property type="match status" value="1"/>
</dbReference>
<keyword evidence="3" id="KW-1185">Reference proteome</keyword>
<accession>A0ABV1ZQ97</accession>
<sequence>MVFPRSLAVIGANALLVLASSASCEVTSGSGARSATTSCQSRDCEVTVSGDQGTGDLWEQGNTTIGYRILLAEDQEADVRVSVQERAYRESEEAVLVPGDSAEVGGYTVTYVEHTGDAATFDFTWQD</sequence>
<organism evidence="2 3">
    <name type="scientific">Nocardiopsis tropica</name>
    <dbReference type="NCBI Taxonomy" id="109330"/>
    <lineage>
        <taxon>Bacteria</taxon>
        <taxon>Bacillati</taxon>
        <taxon>Actinomycetota</taxon>
        <taxon>Actinomycetes</taxon>
        <taxon>Streptosporangiales</taxon>
        <taxon>Nocardiopsidaceae</taxon>
        <taxon>Nocardiopsis</taxon>
    </lineage>
</organism>
<comment type="caution">
    <text evidence="2">The sequence shown here is derived from an EMBL/GenBank/DDBJ whole genome shotgun (WGS) entry which is preliminary data.</text>
</comment>
<protein>
    <submittedName>
        <fullName evidence="2">Uncharacterized protein</fullName>
    </submittedName>
</protein>
<evidence type="ECO:0000313" key="3">
    <source>
        <dbReference type="Proteomes" id="UP001432401"/>
    </source>
</evidence>
<gene>
    <name evidence="2" type="ORF">ABUK86_03925</name>
</gene>
<keyword evidence="1" id="KW-0732">Signal</keyword>
<feature type="chain" id="PRO_5047261693" evidence="1">
    <location>
        <begin position="25"/>
        <end position="127"/>
    </location>
</feature>
<evidence type="ECO:0000256" key="1">
    <source>
        <dbReference type="SAM" id="SignalP"/>
    </source>
</evidence>
<feature type="signal peptide" evidence="1">
    <location>
        <begin position="1"/>
        <end position="24"/>
    </location>
</feature>
<dbReference type="EMBL" id="JBEQNB010000002">
    <property type="protein sequence ID" value="MES0832906.1"/>
    <property type="molecule type" value="Genomic_DNA"/>
</dbReference>
<dbReference type="RefSeq" id="WP_352982615.1">
    <property type="nucleotide sequence ID" value="NZ_JBEQNA010000001.1"/>
</dbReference>
<reference evidence="2 3" key="1">
    <citation type="submission" date="2024-06" db="EMBL/GenBank/DDBJ databases">
        <authorList>
            <person name="Bataeva Y.V."/>
            <person name="Grigorian L.N."/>
            <person name="Solomentsev V.I."/>
        </authorList>
    </citation>
    <scope>NUCLEOTIDE SEQUENCE [LARGE SCALE GENOMIC DNA]</scope>
    <source>
        <strain evidence="3">SCPM-O-B-12605 (RCAM04882)</strain>
    </source>
</reference>